<sequence>MSRKQTASSPKPHRRQTGFSGSIGPSRNAQQARAEGALQPDLAYTGQQAAPGPEGWVESGATVRSKQRSKEEFPRG</sequence>
<dbReference type="Proteomes" id="UP001529380">
    <property type="component" value="Unassembled WGS sequence"/>
</dbReference>
<evidence type="ECO:0000256" key="1">
    <source>
        <dbReference type="SAM" id="MobiDB-lite"/>
    </source>
</evidence>
<evidence type="ECO:0000313" key="2">
    <source>
        <dbReference type="EMBL" id="MDM8200077.1"/>
    </source>
</evidence>
<organism evidence="2 3">
    <name type="scientific">Allofournierella massiliensis</name>
    <dbReference type="NCBI Taxonomy" id="1650663"/>
    <lineage>
        <taxon>Bacteria</taxon>
        <taxon>Bacillati</taxon>
        <taxon>Bacillota</taxon>
        <taxon>Clostridia</taxon>
        <taxon>Eubacteriales</taxon>
        <taxon>Oscillospiraceae</taxon>
        <taxon>Allofournierella</taxon>
    </lineage>
</organism>
<keyword evidence="3" id="KW-1185">Reference proteome</keyword>
<reference evidence="3" key="1">
    <citation type="submission" date="2023-06" db="EMBL/GenBank/DDBJ databases">
        <title>Identification and characterization of horizontal gene transfer across gut microbiota members of farm animals based on homology search.</title>
        <authorList>
            <person name="Zeman M."/>
            <person name="Kubasova T."/>
            <person name="Jahodarova E."/>
            <person name="Nykrynova M."/>
            <person name="Rychlik I."/>
        </authorList>
    </citation>
    <scope>NUCLEOTIDE SEQUENCE [LARGE SCALE GENOMIC DNA]</scope>
    <source>
        <strain evidence="3">ET340</strain>
    </source>
</reference>
<evidence type="ECO:0000313" key="3">
    <source>
        <dbReference type="Proteomes" id="UP001529380"/>
    </source>
</evidence>
<comment type="caution">
    <text evidence="2">The sequence shown here is derived from an EMBL/GenBank/DDBJ whole genome shotgun (WGS) entry which is preliminary data.</text>
</comment>
<feature type="compositionally biased region" description="Polar residues" evidence="1">
    <location>
        <begin position="17"/>
        <end position="31"/>
    </location>
</feature>
<protein>
    <submittedName>
        <fullName evidence="2">Uncharacterized protein</fullName>
    </submittedName>
</protein>
<dbReference type="EMBL" id="JAUDCL010000002">
    <property type="protein sequence ID" value="MDM8200077.1"/>
    <property type="molecule type" value="Genomic_DNA"/>
</dbReference>
<reference evidence="2 3" key="3">
    <citation type="submission" date="2023-06" db="EMBL/GenBank/DDBJ databases">
        <authorList>
            <person name="Zeman M."/>
            <person name="Kubasova T."/>
            <person name="Jahodarova E."/>
            <person name="Nykrynova M."/>
            <person name="Rychlik I."/>
        </authorList>
    </citation>
    <scope>NUCLEOTIDE SEQUENCE [LARGE SCALE GENOMIC DNA]</scope>
    <source>
        <strain evidence="2 3">ET340</strain>
    </source>
</reference>
<name>A0ABT7UMF5_9FIRM</name>
<reference evidence="2 3" key="2">
    <citation type="submission" date="2023-06" db="EMBL/GenBank/DDBJ databases">
        <title>Identification and characterization of horizontal gene transfer across gut microbiota members of farm animals based on homology search.</title>
        <authorList>
            <person name="Schwarzerova J."/>
            <person name="Nykrynova M."/>
            <person name="Jureckova K."/>
            <person name="Cejkova D."/>
            <person name="Rychlik I."/>
        </authorList>
    </citation>
    <scope>NUCLEOTIDE SEQUENCE [LARGE SCALE GENOMIC DNA]</scope>
    <source>
        <strain evidence="2 3">ET340</strain>
    </source>
</reference>
<accession>A0ABT7UMF5</accession>
<gene>
    <name evidence="2" type="ORF">QUW08_02010</name>
</gene>
<dbReference type="RefSeq" id="WP_289598889.1">
    <property type="nucleotide sequence ID" value="NZ_JAUDCL010000002.1"/>
</dbReference>
<feature type="region of interest" description="Disordered" evidence="1">
    <location>
        <begin position="1"/>
        <end position="76"/>
    </location>
</feature>
<proteinExistence type="predicted"/>